<dbReference type="STRING" id="1810919.A0A3D8R4Q0"/>
<comment type="similarity">
    <text evidence="1">Belongs to the short-chain dehydrogenases/reductases (SDR) family.</text>
</comment>
<keyword evidence="2" id="KW-0521">NADP</keyword>
<dbReference type="GO" id="GO:0016491">
    <property type="term" value="F:oxidoreductase activity"/>
    <property type="evidence" value="ECO:0007669"/>
    <property type="project" value="UniProtKB-KW"/>
</dbReference>
<dbReference type="Gene3D" id="3.40.50.720">
    <property type="entry name" value="NAD(P)-binding Rossmann-like Domain"/>
    <property type="match status" value="1"/>
</dbReference>
<keyword evidence="5" id="KW-1185">Reference proteome</keyword>
<dbReference type="RefSeq" id="XP_026600788.1">
    <property type="nucleotide sequence ID" value="XM_026750775.1"/>
</dbReference>
<dbReference type="PRINTS" id="PR00080">
    <property type="entry name" value="SDRFAMILY"/>
</dbReference>
<dbReference type="PRINTS" id="PR00081">
    <property type="entry name" value="GDHRDH"/>
</dbReference>
<reference evidence="4 5" key="1">
    <citation type="journal article" date="2018" name="IMA Fungus">
        <title>IMA Genome-F 9: Draft genome sequence of Annulohypoxylon stygium, Aspergillus mulundensis, Berkeleyomyces basicola (syn. Thielaviopsis basicola), Ceratocystis smalleyi, two Cercospora beticola strains, Coleophoma cylindrospora, Fusarium fracticaudum, Phialophora cf. hyalina, and Morchella septimelata.</title>
        <authorList>
            <person name="Wingfield B.D."/>
            <person name="Bills G.F."/>
            <person name="Dong Y."/>
            <person name="Huang W."/>
            <person name="Nel W.J."/>
            <person name="Swalarsk-Parry B.S."/>
            <person name="Vaghefi N."/>
            <person name="Wilken P.M."/>
            <person name="An Z."/>
            <person name="de Beer Z.W."/>
            <person name="De Vos L."/>
            <person name="Chen L."/>
            <person name="Duong T.A."/>
            <person name="Gao Y."/>
            <person name="Hammerbacher A."/>
            <person name="Kikkert J.R."/>
            <person name="Li Y."/>
            <person name="Li H."/>
            <person name="Li K."/>
            <person name="Li Q."/>
            <person name="Liu X."/>
            <person name="Ma X."/>
            <person name="Naidoo K."/>
            <person name="Pethybridge S.J."/>
            <person name="Sun J."/>
            <person name="Steenkamp E.T."/>
            <person name="van der Nest M.A."/>
            <person name="van Wyk S."/>
            <person name="Wingfield M.J."/>
            <person name="Xiong C."/>
            <person name="Yue Q."/>
            <person name="Zhang X."/>
        </authorList>
    </citation>
    <scope>NUCLEOTIDE SEQUENCE [LARGE SCALE GENOMIC DNA]</scope>
    <source>
        <strain evidence="4 5">DSM 5745</strain>
    </source>
</reference>
<evidence type="ECO:0000313" key="4">
    <source>
        <dbReference type="EMBL" id="RDW68999.1"/>
    </source>
</evidence>
<dbReference type="OrthoDB" id="5840532at2759"/>
<evidence type="ECO:0000256" key="2">
    <source>
        <dbReference type="ARBA" id="ARBA00022857"/>
    </source>
</evidence>
<dbReference type="FunFam" id="3.40.50.720:FF:000084">
    <property type="entry name" value="Short-chain dehydrogenase reductase"/>
    <property type="match status" value="1"/>
</dbReference>
<sequence>MPSLETLSIGQGHLGISLTDVLLLEINNSKSPALKNLELFNIQNQRTSRVPLSYLQRPALVPVQTQNWPIYLAAPVRVPGHGDHAIRWPESLVDFTLTNYEQDEYQQEYHLDLPGICSMLANNHMDTLKAIKLGRLHSNGEGALFNASIFSQLESLSQLFWQVFGYAGFPKYTHEMGNNFFAPKLRVIELDFIKEEAFDDWTTSEYRAICIFNRPLTLPAAQAHAPIACACPTVRQPRIVASSFPRVPFSLHLQTLTIIIHTTINLTMSKTASPPCQVIGTAFITGGASGIGKSIAHAYAQNGISALALADISLASLETTNSELRAQYPQVQVLIYAVDVTNEDEIACAVQSAAEKFGRIDISIHGAGIGGVSSPTHELSLKDWQKVIDVNQTGVMLCDKWVIRQMLGQDLLPGYQGRGIIVNISSIYGVAAPHGRMGIAAYTAAKHAVIGLTRFDAKAYAKDGIRINAICPGFVDTPLTHATIEEGMLYPEIENTALKRPATPDEIANAVLFLTSRMGSYMCAGVLVVDGGTTA</sequence>
<dbReference type="Pfam" id="PF13561">
    <property type="entry name" value="adh_short_C2"/>
    <property type="match status" value="1"/>
</dbReference>
<dbReference type="InterPro" id="IPR002347">
    <property type="entry name" value="SDR_fam"/>
</dbReference>
<dbReference type="SUPFAM" id="SSF51735">
    <property type="entry name" value="NAD(P)-binding Rossmann-fold domains"/>
    <property type="match status" value="1"/>
</dbReference>
<protein>
    <submittedName>
        <fullName evidence="4">Uncharacterized protein</fullName>
    </submittedName>
</protein>
<dbReference type="AlphaFoldDB" id="A0A3D8R4Q0"/>
<gene>
    <name evidence="4" type="ORF">DSM5745_08759</name>
</gene>
<dbReference type="PANTHER" id="PTHR24321:SF12">
    <property type="entry name" value="SHORT-CHAIN DEHYDROGENASE_REDUCTASE FAMILY, PUTATIVE (AFU_ORTHOLOGUE AFUA_5G14340)-RELATED"/>
    <property type="match status" value="1"/>
</dbReference>
<proteinExistence type="inferred from homology"/>
<accession>A0A3D8R4Q0</accession>
<dbReference type="GeneID" id="38119129"/>
<evidence type="ECO:0000256" key="3">
    <source>
        <dbReference type="ARBA" id="ARBA00023002"/>
    </source>
</evidence>
<dbReference type="InterPro" id="IPR036291">
    <property type="entry name" value="NAD(P)-bd_dom_sf"/>
</dbReference>
<organism evidence="4 5">
    <name type="scientific">Aspergillus mulundensis</name>
    <dbReference type="NCBI Taxonomy" id="1810919"/>
    <lineage>
        <taxon>Eukaryota</taxon>
        <taxon>Fungi</taxon>
        <taxon>Dikarya</taxon>
        <taxon>Ascomycota</taxon>
        <taxon>Pezizomycotina</taxon>
        <taxon>Eurotiomycetes</taxon>
        <taxon>Eurotiomycetidae</taxon>
        <taxon>Eurotiales</taxon>
        <taxon>Aspergillaceae</taxon>
        <taxon>Aspergillus</taxon>
        <taxon>Aspergillus subgen. Nidulantes</taxon>
    </lineage>
</organism>
<keyword evidence="3" id="KW-0560">Oxidoreductase</keyword>
<evidence type="ECO:0000256" key="1">
    <source>
        <dbReference type="ARBA" id="ARBA00006484"/>
    </source>
</evidence>
<dbReference type="CDD" id="cd05233">
    <property type="entry name" value="SDR_c"/>
    <property type="match status" value="1"/>
</dbReference>
<evidence type="ECO:0000313" key="5">
    <source>
        <dbReference type="Proteomes" id="UP000256690"/>
    </source>
</evidence>
<dbReference type="EMBL" id="PVWQ01000011">
    <property type="protein sequence ID" value="RDW68999.1"/>
    <property type="molecule type" value="Genomic_DNA"/>
</dbReference>
<dbReference type="Proteomes" id="UP000256690">
    <property type="component" value="Unassembled WGS sequence"/>
</dbReference>
<comment type="caution">
    <text evidence="4">The sequence shown here is derived from an EMBL/GenBank/DDBJ whole genome shotgun (WGS) entry which is preliminary data.</text>
</comment>
<dbReference type="PANTHER" id="PTHR24321">
    <property type="entry name" value="DEHYDROGENASES, SHORT CHAIN"/>
    <property type="match status" value="1"/>
</dbReference>
<name>A0A3D8R4Q0_9EURO</name>